<feature type="region of interest" description="Disordered" evidence="1">
    <location>
        <begin position="89"/>
        <end position="108"/>
    </location>
</feature>
<dbReference type="EMBL" id="LAZR01000541">
    <property type="protein sequence ID" value="KKN64907.1"/>
    <property type="molecule type" value="Genomic_DNA"/>
</dbReference>
<proteinExistence type="predicted"/>
<dbReference type="SMART" id="SM00834">
    <property type="entry name" value="CxxC_CXXC_SSSS"/>
    <property type="match status" value="1"/>
</dbReference>
<feature type="domain" description="Putative regulatory protein FmdB zinc ribbon" evidence="2">
    <location>
        <begin position="1"/>
        <end position="47"/>
    </location>
</feature>
<organism evidence="3">
    <name type="scientific">marine sediment metagenome</name>
    <dbReference type="NCBI Taxonomy" id="412755"/>
    <lineage>
        <taxon>unclassified sequences</taxon>
        <taxon>metagenomes</taxon>
        <taxon>ecological metagenomes</taxon>
    </lineage>
</organism>
<comment type="caution">
    <text evidence="3">The sequence shown here is derived from an EMBL/GenBank/DDBJ whole genome shotgun (WGS) entry which is preliminary data.</text>
</comment>
<dbReference type="AlphaFoldDB" id="A0A0F9SQX2"/>
<sequence>MPFYDFQCQEHKTTKEIFCTMSKLPMEGSGDCPKCPECHKEMTRDYVSERGGIGAKKYSKPFLSDAMAISPDQILEHNRLFPDVKVYPDGRPSFDNYRQHDEYLKKTG</sequence>
<feature type="non-terminal residue" evidence="3">
    <location>
        <position position="108"/>
    </location>
</feature>
<dbReference type="InterPro" id="IPR013429">
    <property type="entry name" value="Regulatory_FmdB_Zinc_ribbon"/>
</dbReference>
<evidence type="ECO:0000256" key="1">
    <source>
        <dbReference type="SAM" id="MobiDB-lite"/>
    </source>
</evidence>
<evidence type="ECO:0000259" key="2">
    <source>
        <dbReference type="SMART" id="SM00834"/>
    </source>
</evidence>
<reference evidence="3" key="1">
    <citation type="journal article" date="2015" name="Nature">
        <title>Complex archaea that bridge the gap between prokaryotes and eukaryotes.</title>
        <authorList>
            <person name="Spang A."/>
            <person name="Saw J.H."/>
            <person name="Jorgensen S.L."/>
            <person name="Zaremba-Niedzwiedzka K."/>
            <person name="Martijn J."/>
            <person name="Lind A.E."/>
            <person name="van Eijk R."/>
            <person name="Schleper C."/>
            <person name="Guy L."/>
            <person name="Ettema T.J."/>
        </authorList>
    </citation>
    <scope>NUCLEOTIDE SEQUENCE</scope>
</reference>
<name>A0A0F9SQX2_9ZZZZ</name>
<feature type="compositionally biased region" description="Basic and acidic residues" evidence="1">
    <location>
        <begin position="97"/>
        <end position="108"/>
    </location>
</feature>
<gene>
    <name evidence="3" type="ORF">LCGC14_0487410</name>
</gene>
<evidence type="ECO:0000313" key="3">
    <source>
        <dbReference type="EMBL" id="KKN64907.1"/>
    </source>
</evidence>
<protein>
    <recommendedName>
        <fullName evidence="2">Putative regulatory protein FmdB zinc ribbon domain-containing protein</fullName>
    </recommendedName>
</protein>
<accession>A0A0F9SQX2</accession>